<dbReference type="GO" id="GO:0005743">
    <property type="term" value="C:mitochondrial inner membrane"/>
    <property type="evidence" value="ECO:0007669"/>
    <property type="project" value="UniProtKB-SubCell"/>
</dbReference>
<reference evidence="7" key="2">
    <citation type="submission" date="2025-09" db="UniProtKB">
        <authorList>
            <consortium name="Ensembl"/>
        </authorList>
    </citation>
    <scope>IDENTIFICATION</scope>
</reference>
<dbReference type="PANTHER" id="PTHR11504">
    <property type="entry name" value="CYTOCHROME C OXIDASE POLYPEPTIDE VIA"/>
    <property type="match status" value="1"/>
</dbReference>
<accession>A0A8C0GZ60</accession>
<reference evidence="7" key="1">
    <citation type="submission" date="2025-08" db="UniProtKB">
        <authorList>
            <consortium name="Ensembl"/>
        </authorList>
    </citation>
    <scope>IDENTIFICATION</scope>
</reference>
<evidence type="ECO:0000256" key="3">
    <source>
        <dbReference type="ARBA" id="ARBA00022946"/>
    </source>
</evidence>
<evidence type="ECO:0000313" key="7">
    <source>
        <dbReference type="Ensembl" id="ENSCABP00000015399.1"/>
    </source>
</evidence>
<dbReference type="PANTHER" id="PTHR11504:SF0">
    <property type="entry name" value="CYTOCHROME C OXIDASE SUBUNIT"/>
    <property type="match status" value="1"/>
</dbReference>
<evidence type="ECO:0000256" key="2">
    <source>
        <dbReference type="ARBA" id="ARBA00022792"/>
    </source>
</evidence>
<dbReference type="Gene3D" id="4.10.95.10">
    <property type="entry name" value="Cytochrome c oxidase, subunit VIa"/>
    <property type="match status" value="1"/>
</dbReference>
<feature type="transmembrane region" description="Helical" evidence="6">
    <location>
        <begin position="16"/>
        <end position="35"/>
    </location>
</feature>
<dbReference type="GO" id="GO:0006123">
    <property type="term" value="P:mitochondrial electron transport, cytochrome c to oxygen"/>
    <property type="evidence" value="ECO:0007669"/>
    <property type="project" value="TreeGrafter"/>
</dbReference>
<sequence>RGGEAVHSGGSKTWRILSFVVALPGVAICMLNAWLQMENHPHKPEEFVPYHHLRIRTKVQGIGLHRPMGWIWGRTWGWDTGLDGPMRLIWAVREAGYQARWACGSELG</sequence>
<dbReference type="GO" id="GO:0030234">
    <property type="term" value="F:enzyme regulator activity"/>
    <property type="evidence" value="ECO:0007669"/>
    <property type="project" value="TreeGrafter"/>
</dbReference>
<dbReference type="InterPro" id="IPR001349">
    <property type="entry name" value="Cyt_c_oxidase_su6a"/>
</dbReference>
<name>A0A8C0GZ60_CHEAB</name>
<dbReference type="InterPro" id="IPR036418">
    <property type="entry name" value="Cyt_c_oxidase_su6a_sf"/>
</dbReference>
<keyword evidence="6" id="KW-0812">Transmembrane</keyword>
<proteinExistence type="predicted"/>
<keyword evidence="2" id="KW-0999">Mitochondrion inner membrane</keyword>
<evidence type="ECO:0000256" key="1">
    <source>
        <dbReference type="ARBA" id="ARBA00004273"/>
    </source>
</evidence>
<evidence type="ECO:0000256" key="4">
    <source>
        <dbReference type="ARBA" id="ARBA00023128"/>
    </source>
</evidence>
<protein>
    <submittedName>
        <fullName evidence="7">Uncharacterized protein</fullName>
    </submittedName>
</protein>
<keyword evidence="6" id="KW-1133">Transmembrane helix</keyword>
<keyword evidence="4" id="KW-0496">Mitochondrion</keyword>
<keyword evidence="8" id="KW-1185">Reference proteome</keyword>
<evidence type="ECO:0000256" key="6">
    <source>
        <dbReference type="SAM" id="Phobius"/>
    </source>
</evidence>
<evidence type="ECO:0000256" key="5">
    <source>
        <dbReference type="ARBA" id="ARBA00023136"/>
    </source>
</evidence>
<dbReference type="Proteomes" id="UP000694404">
    <property type="component" value="Unplaced"/>
</dbReference>
<keyword evidence="3" id="KW-0809">Transit peptide</keyword>
<evidence type="ECO:0000313" key="8">
    <source>
        <dbReference type="Proteomes" id="UP000694404"/>
    </source>
</evidence>
<dbReference type="GeneTree" id="ENSGT00990000206823"/>
<comment type="subcellular location">
    <subcellularLocation>
        <location evidence="1">Mitochondrion inner membrane</location>
    </subcellularLocation>
</comment>
<dbReference type="SUPFAM" id="SSF81411">
    <property type="entry name" value="Mitochondrial cytochrome c oxidase subunit VIa"/>
    <property type="match status" value="1"/>
</dbReference>
<dbReference type="AlphaFoldDB" id="A0A8C0GZ60"/>
<organism evidence="7 8">
    <name type="scientific">Chelonoidis abingdonii</name>
    <name type="common">Abingdon island giant tortoise</name>
    <name type="synonym">Testudo abingdonii</name>
    <dbReference type="NCBI Taxonomy" id="106734"/>
    <lineage>
        <taxon>Eukaryota</taxon>
        <taxon>Metazoa</taxon>
        <taxon>Chordata</taxon>
        <taxon>Craniata</taxon>
        <taxon>Vertebrata</taxon>
        <taxon>Euteleostomi</taxon>
        <taxon>Archelosauria</taxon>
        <taxon>Testudinata</taxon>
        <taxon>Testudines</taxon>
        <taxon>Cryptodira</taxon>
        <taxon>Durocryptodira</taxon>
        <taxon>Testudinoidea</taxon>
        <taxon>Testudinidae</taxon>
        <taxon>Chelonoidis</taxon>
    </lineage>
</organism>
<keyword evidence="5 6" id="KW-0472">Membrane</keyword>
<dbReference type="Ensembl" id="ENSCABT00000016877.1">
    <property type="protein sequence ID" value="ENSCABP00000015399.1"/>
    <property type="gene ID" value="ENSCABG00000011495.1"/>
</dbReference>